<dbReference type="RefSeq" id="WP_090190801.1">
    <property type="nucleotide sequence ID" value="NZ_FOTF01000019.1"/>
</dbReference>
<sequence length="130" mass="14366">MGHDVSENWVNFSHNSTPGGPTAFIAVCTMNTLNDAPTARHLDFLLVAVETWLDVTNGDRSMWHELGIGRKVAEWFETAAVDDPSLYGQSHPSRNRIDAILGRLVSLGVSEAHELEVRIQTEANSQTPRL</sequence>
<protein>
    <submittedName>
        <fullName evidence="1">Uncharacterized protein</fullName>
    </submittedName>
</protein>
<proteinExistence type="predicted"/>
<name>A0A1I4HRM6_9RHOB</name>
<dbReference type="AlphaFoldDB" id="A0A1I4HRM6"/>
<accession>A0A1I4HRM6</accession>
<reference evidence="1 2" key="1">
    <citation type="submission" date="2016-10" db="EMBL/GenBank/DDBJ databases">
        <authorList>
            <person name="de Groot N.N."/>
        </authorList>
    </citation>
    <scope>NUCLEOTIDE SEQUENCE [LARGE SCALE GENOMIC DNA]</scope>
    <source>
        <strain evidence="1 2">DSM 16199</strain>
    </source>
</reference>
<dbReference type="OrthoDB" id="7591734at2"/>
<organism evidence="1 2">
    <name type="scientific">Loktanella salsilacus</name>
    <dbReference type="NCBI Taxonomy" id="195913"/>
    <lineage>
        <taxon>Bacteria</taxon>
        <taxon>Pseudomonadati</taxon>
        <taxon>Pseudomonadota</taxon>
        <taxon>Alphaproteobacteria</taxon>
        <taxon>Rhodobacterales</taxon>
        <taxon>Roseobacteraceae</taxon>
        <taxon>Loktanella</taxon>
    </lineage>
</organism>
<evidence type="ECO:0000313" key="2">
    <source>
        <dbReference type="Proteomes" id="UP000199550"/>
    </source>
</evidence>
<evidence type="ECO:0000313" key="1">
    <source>
        <dbReference type="EMBL" id="SFL44006.1"/>
    </source>
</evidence>
<gene>
    <name evidence="1" type="ORF">SAMN04488004_11913</name>
</gene>
<keyword evidence="2" id="KW-1185">Reference proteome</keyword>
<dbReference type="EMBL" id="FOTF01000019">
    <property type="protein sequence ID" value="SFL44006.1"/>
    <property type="molecule type" value="Genomic_DNA"/>
</dbReference>
<dbReference type="Proteomes" id="UP000199550">
    <property type="component" value="Unassembled WGS sequence"/>
</dbReference>